<evidence type="ECO:0000313" key="8">
    <source>
        <dbReference type="Proteomes" id="UP000264002"/>
    </source>
</evidence>
<dbReference type="PANTHER" id="PTHR13767:SF2">
    <property type="entry name" value="PSEUDOURIDYLATE SYNTHASE TRUB1"/>
    <property type="match status" value="1"/>
</dbReference>
<evidence type="ECO:0000313" key="7">
    <source>
        <dbReference type="EMBL" id="RFU94613.1"/>
    </source>
</evidence>
<dbReference type="SUPFAM" id="SSF55120">
    <property type="entry name" value="Pseudouridine synthase"/>
    <property type="match status" value="1"/>
</dbReference>
<reference evidence="7 8" key="2">
    <citation type="submission" date="2018-09" db="EMBL/GenBank/DDBJ databases">
        <title>Genome of Sphaerochaeta halotolerans strain 4-11.</title>
        <authorList>
            <person name="Nazina T.N."/>
            <person name="Sokolova D.S."/>
        </authorList>
    </citation>
    <scope>NUCLEOTIDE SEQUENCE [LARGE SCALE GENOMIC DNA]</scope>
    <source>
        <strain evidence="7 8">4-11</strain>
    </source>
</reference>
<evidence type="ECO:0000256" key="5">
    <source>
        <dbReference type="HAMAP-Rule" id="MF_01080"/>
    </source>
</evidence>
<dbReference type="InterPro" id="IPR002501">
    <property type="entry name" value="PsdUridine_synth_N"/>
</dbReference>
<keyword evidence="3 5" id="KW-0819">tRNA processing</keyword>
<evidence type="ECO:0000256" key="3">
    <source>
        <dbReference type="ARBA" id="ARBA00022694"/>
    </source>
</evidence>
<comment type="function">
    <text evidence="5">Responsible for synthesis of pseudouridine from uracil-55 in the psi GC loop of transfer RNAs.</text>
</comment>
<dbReference type="InterPro" id="IPR020103">
    <property type="entry name" value="PsdUridine_synth_cat_dom_sf"/>
</dbReference>
<keyword evidence="8" id="KW-1185">Reference proteome</keyword>
<dbReference type="NCBIfam" id="TIGR00431">
    <property type="entry name" value="TruB"/>
    <property type="match status" value="1"/>
</dbReference>
<comment type="caution">
    <text evidence="7">The sequence shown here is derived from an EMBL/GenBank/DDBJ whole genome shotgun (WGS) entry which is preliminary data.</text>
</comment>
<dbReference type="Proteomes" id="UP000264002">
    <property type="component" value="Unassembled WGS sequence"/>
</dbReference>
<name>A0A372MGP1_9SPIR</name>
<dbReference type="GO" id="GO:0031119">
    <property type="term" value="P:tRNA pseudouridine synthesis"/>
    <property type="evidence" value="ECO:0007669"/>
    <property type="project" value="UniProtKB-UniRule"/>
</dbReference>
<dbReference type="RefSeq" id="WP_117330647.1">
    <property type="nucleotide sequence ID" value="NZ_QUWK01000008.1"/>
</dbReference>
<dbReference type="GO" id="GO:0160148">
    <property type="term" value="F:tRNA pseudouridine(55) synthase activity"/>
    <property type="evidence" value="ECO:0007669"/>
    <property type="project" value="UniProtKB-EC"/>
</dbReference>
<feature type="domain" description="Pseudouridine synthase II N-terminal" evidence="6">
    <location>
        <begin position="32"/>
        <end position="171"/>
    </location>
</feature>
<evidence type="ECO:0000256" key="1">
    <source>
        <dbReference type="ARBA" id="ARBA00000385"/>
    </source>
</evidence>
<reference evidence="8" key="1">
    <citation type="submission" date="2018-08" db="EMBL/GenBank/DDBJ databases">
        <authorList>
            <person name="Grouzdev D.S."/>
            <person name="Krutkina M.S."/>
        </authorList>
    </citation>
    <scope>NUCLEOTIDE SEQUENCE [LARGE SCALE GENOMIC DNA]</scope>
    <source>
        <strain evidence="8">4-11</strain>
    </source>
</reference>
<evidence type="ECO:0000259" key="6">
    <source>
        <dbReference type="Pfam" id="PF01509"/>
    </source>
</evidence>
<protein>
    <recommendedName>
        <fullName evidence="5">tRNA pseudouridine synthase B</fullName>
        <ecNumber evidence="5">5.4.99.25</ecNumber>
    </recommendedName>
    <alternativeName>
        <fullName evidence="5">tRNA pseudouridine(55) synthase</fullName>
        <shortName evidence="5">Psi55 synthase</shortName>
    </alternativeName>
    <alternativeName>
        <fullName evidence="5">tRNA pseudouridylate synthase</fullName>
    </alternativeName>
    <alternativeName>
        <fullName evidence="5">tRNA-uridine isomerase</fullName>
    </alternativeName>
</protein>
<dbReference type="EMBL" id="QUWK01000008">
    <property type="protein sequence ID" value="RFU94613.1"/>
    <property type="molecule type" value="Genomic_DNA"/>
</dbReference>
<dbReference type="HAMAP" id="MF_01080">
    <property type="entry name" value="TruB_bact"/>
    <property type="match status" value="1"/>
</dbReference>
<dbReference type="CDD" id="cd02573">
    <property type="entry name" value="PseudoU_synth_EcTruB"/>
    <property type="match status" value="1"/>
</dbReference>
<proteinExistence type="inferred from homology"/>
<evidence type="ECO:0000256" key="2">
    <source>
        <dbReference type="ARBA" id="ARBA00005642"/>
    </source>
</evidence>
<dbReference type="GO" id="GO:0003723">
    <property type="term" value="F:RNA binding"/>
    <property type="evidence" value="ECO:0007669"/>
    <property type="project" value="InterPro"/>
</dbReference>
<comment type="similarity">
    <text evidence="2 5">Belongs to the pseudouridine synthase TruB family. Type 1 subfamily.</text>
</comment>
<gene>
    <name evidence="5 7" type="primary">truB</name>
    <name evidence="7" type="ORF">DYP60_08855</name>
</gene>
<evidence type="ECO:0000256" key="4">
    <source>
        <dbReference type="ARBA" id="ARBA00023235"/>
    </source>
</evidence>
<dbReference type="GO" id="GO:1990481">
    <property type="term" value="P:mRNA pseudouridine synthesis"/>
    <property type="evidence" value="ECO:0007669"/>
    <property type="project" value="TreeGrafter"/>
</dbReference>
<organism evidence="7 8">
    <name type="scientific">Sphaerochaeta halotolerans</name>
    <dbReference type="NCBI Taxonomy" id="2293840"/>
    <lineage>
        <taxon>Bacteria</taxon>
        <taxon>Pseudomonadati</taxon>
        <taxon>Spirochaetota</taxon>
        <taxon>Spirochaetia</taxon>
        <taxon>Spirochaetales</taxon>
        <taxon>Sphaerochaetaceae</taxon>
        <taxon>Sphaerochaeta</taxon>
    </lineage>
</organism>
<dbReference type="EC" id="5.4.99.25" evidence="5"/>
<dbReference type="PANTHER" id="PTHR13767">
    <property type="entry name" value="TRNA-PSEUDOURIDINE SYNTHASE"/>
    <property type="match status" value="1"/>
</dbReference>
<comment type="catalytic activity">
    <reaction evidence="1 5">
        <text>uridine(55) in tRNA = pseudouridine(55) in tRNA</text>
        <dbReference type="Rhea" id="RHEA:42532"/>
        <dbReference type="Rhea" id="RHEA-COMP:10101"/>
        <dbReference type="Rhea" id="RHEA-COMP:10102"/>
        <dbReference type="ChEBI" id="CHEBI:65314"/>
        <dbReference type="ChEBI" id="CHEBI:65315"/>
        <dbReference type="EC" id="5.4.99.25"/>
    </reaction>
</comment>
<dbReference type="Pfam" id="PF01509">
    <property type="entry name" value="TruB_N"/>
    <property type="match status" value="1"/>
</dbReference>
<dbReference type="AlphaFoldDB" id="A0A372MGP1"/>
<feature type="active site" description="Nucleophile" evidence="5">
    <location>
        <position position="40"/>
    </location>
</feature>
<dbReference type="Gene3D" id="3.30.2350.10">
    <property type="entry name" value="Pseudouridine synthase"/>
    <property type="match status" value="1"/>
</dbReference>
<dbReference type="InterPro" id="IPR014780">
    <property type="entry name" value="tRNA_psdUridine_synth_TruB"/>
</dbReference>
<sequence length="300" mass="32966">MGKNASILLIKKKRGLTSFSSLNDIKRTIDPKVGHAGTLDKFAEGLLIVLTGSMTKLNVLFSRMDKQYRAHIQFGTETDTLDPEGTVIAEASIPHYDTILEAIPSFIGEGEQEPPAYSALHINGKRASELVRQGKQVVMPKRPITIYAFSPISYQNGVLVADIHVSKGTYIRSIARDLGKACGSRAHLTSLVRTSIGPFSLDEAVDARNTEALVSSMQYTDAYLKRLEDVSVFEMPESELFRVANGSYPHTVTCIKEGKDAVFGALYSKDGVLRAVSNLQEKRLIAQIHPYTGGKQYETI</sequence>
<accession>A0A372MGP1</accession>
<keyword evidence="4 5" id="KW-0413">Isomerase</keyword>